<protein>
    <submittedName>
        <fullName evidence="1">Uncharacterized protein</fullName>
    </submittedName>
</protein>
<organism evidence="1 2">
    <name type="scientific">Streptococcus mitis</name>
    <dbReference type="NCBI Taxonomy" id="28037"/>
    <lineage>
        <taxon>Bacteria</taxon>
        <taxon>Bacillati</taxon>
        <taxon>Bacillota</taxon>
        <taxon>Bacilli</taxon>
        <taxon>Lactobacillales</taxon>
        <taxon>Streptococcaceae</taxon>
        <taxon>Streptococcus</taxon>
        <taxon>Streptococcus mitis group</taxon>
    </lineage>
</organism>
<dbReference type="PATRIC" id="fig|28037.234.peg.1391"/>
<evidence type="ECO:0000313" key="2">
    <source>
        <dbReference type="Proteomes" id="UP000070136"/>
    </source>
</evidence>
<dbReference type="AlphaFoldDB" id="A0A139Q6S8"/>
<comment type="caution">
    <text evidence="1">The sequence shown here is derived from an EMBL/GenBank/DDBJ whole genome shotgun (WGS) entry which is preliminary data.</text>
</comment>
<dbReference type="EMBL" id="LQOA01000039">
    <property type="protein sequence ID" value="KXT98275.1"/>
    <property type="molecule type" value="Genomic_DNA"/>
</dbReference>
<accession>A0A139Q6S8</accession>
<dbReference type="OrthoDB" id="9952518at2"/>
<evidence type="ECO:0000313" key="1">
    <source>
        <dbReference type="EMBL" id="KXT98275.1"/>
    </source>
</evidence>
<name>A0A139Q6S8_STRMT</name>
<reference evidence="1 2" key="1">
    <citation type="submission" date="2016-01" db="EMBL/GenBank/DDBJ databases">
        <title>Highly variable Streptococcus oralis are common among viridans streptococci isolated from primates.</title>
        <authorList>
            <person name="Denapaite D."/>
            <person name="Rieger M."/>
            <person name="Koendgen S."/>
            <person name="Brueckner R."/>
            <person name="Ochigava I."/>
            <person name="Kappeler P."/>
            <person name="Maetz-Rensing K."/>
            <person name="Leendertz F."/>
            <person name="Hakenbeck R."/>
        </authorList>
    </citation>
    <scope>NUCLEOTIDE SEQUENCE [LARGE SCALE GENOMIC DNA]</scope>
    <source>
        <strain evidence="1 2">DD28</strain>
    </source>
</reference>
<dbReference type="Pfam" id="PF11758">
    <property type="entry name" value="Bacteriocin_IIi"/>
    <property type="match status" value="1"/>
</dbReference>
<sequence length="39" mass="4699">MSFAARYGSQAVRWAWAHKWELINAGDLAYRMIRDHFSW</sequence>
<proteinExistence type="predicted"/>
<gene>
    <name evidence="1" type="ORF">SMIDD28_01329</name>
</gene>
<dbReference type="Proteomes" id="UP000070136">
    <property type="component" value="Unassembled WGS sequence"/>
</dbReference>
<dbReference type="InterPro" id="IPR020968">
    <property type="entry name" value="Bacteriocin_II_aureocin-like"/>
</dbReference>
<dbReference type="RefSeq" id="WP_150923075.1">
    <property type="nucleotide sequence ID" value="NZ_JASHFG010000001.1"/>
</dbReference>